<proteinExistence type="predicted"/>
<dbReference type="AlphaFoldDB" id="A0A6J6BQC3"/>
<protein>
    <submittedName>
        <fullName evidence="2">Unannotated protein</fullName>
    </submittedName>
</protein>
<accession>A0A6J6BQC3</accession>
<dbReference type="EMBL" id="CAEZSR010000006">
    <property type="protein sequence ID" value="CAB4541360.1"/>
    <property type="molecule type" value="Genomic_DNA"/>
</dbReference>
<evidence type="ECO:0000256" key="1">
    <source>
        <dbReference type="SAM" id="MobiDB-lite"/>
    </source>
</evidence>
<gene>
    <name evidence="2" type="ORF">UFOPK1493_00336</name>
</gene>
<name>A0A6J6BQC3_9ZZZZ</name>
<reference evidence="2" key="1">
    <citation type="submission" date="2020-05" db="EMBL/GenBank/DDBJ databases">
        <authorList>
            <person name="Chiriac C."/>
            <person name="Salcher M."/>
            <person name="Ghai R."/>
            <person name="Kavagutti S V."/>
        </authorList>
    </citation>
    <scope>NUCLEOTIDE SEQUENCE</scope>
</reference>
<evidence type="ECO:0000313" key="2">
    <source>
        <dbReference type="EMBL" id="CAB4541360.1"/>
    </source>
</evidence>
<feature type="region of interest" description="Disordered" evidence="1">
    <location>
        <begin position="79"/>
        <end position="118"/>
    </location>
</feature>
<organism evidence="2">
    <name type="scientific">freshwater metagenome</name>
    <dbReference type="NCBI Taxonomy" id="449393"/>
    <lineage>
        <taxon>unclassified sequences</taxon>
        <taxon>metagenomes</taxon>
        <taxon>ecological metagenomes</taxon>
    </lineage>
</organism>
<sequence length="118" mass="13400">MEQLEAHERDDVDTLLVVFTMLSTRTITAPDLSGEYGRISNRTIQNLLDIDVYRARDLLRDLRDRGLLVKTSAQERGIAVEYGSGGKFPHPKRQRRTRDSQPPTGETLFDPTDGEQTL</sequence>